<keyword evidence="2" id="KW-0812">Transmembrane</keyword>
<dbReference type="Proteomes" id="UP001249822">
    <property type="component" value="Unassembled WGS sequence"/>
</dbReference>
<dbReference type="EMBL" id="JAQSKY010000062">
    <property type="protein sequence ID" value="MDS7903731.1"/>
    <property type="molecule type" value="Genomic_DNA"/>
</dbReference>
<organism evidence="3 4">
    <name type="scientific">Klebsiella michiganensis</name>
    <dbReference type="NCBI Taxonomy" id="1134687"/>
    <lineage>
        <taxon>Bacteria</taxon>
        <taxon>Pseudomonadati</taxon>
        <taxon>Pseudomonadota</taxon>
        <taxon>Gammaproteobacteria</taxon>
        <taxon>Enterobacterales</taxon>
        <taxon>Enterobacteriaceae</taxon>
        <taxon>Klebsiella/Raoultella group</taxon>
        <taxon>Klebsiella</taxon>
    </lineage>
</organism>
<comment type="caution">
    <text evidence="3">The sequence shown here is derived from an EMBL/GenBank/DDBJ whole genome shotgun (WGS) entry which is preliminary data.</text>
</comment>
<reference evidence="3" key="1">
    <citation type="journal article" date="2023" name="Front. Microbiol.">
        <title>Genomic characterization of carbapenem-resistant Klebsiella oxytoca complex in China: a multi-center study.</title>
        <authorList>
            <person name="Wan W."/>
            <person name="Yang X."/>
            <person name="Yu H."/>
            <person name="Wang M."/>
            <person name="Jia W."/>
            <person name="Huang B."/>
            <person name="Qu F."/>
            <person name="Shan B."/>
            <person name="Tang Y.W."/>
            <person name="Chen L."/>
            <person name="Du H."/>
        </authorList>
    </citation>
    <scope>NUCLEOTIDE SEQUENCE</scope>
    <source>
        <strain evidence="3">HD1688</strain>
    </source>
</reference>
<reference evidence="3" key="2">
    <citation type="submission" date="2023-01" db="EMBL/GenBank/DDBJ databases">
        <authorList>
            <person name="Du H."/>
            <person name="Wan W."/>
        </authorList>
    </citation>
    <scope>NUCLEOTIDE SEQUENCE</scope>
    <source>
        <strain evidence="3">HD1688</strain>
    </source>
</reference>
<evidence type="ECO:0000313" key="4">
    <source>
        <dbReference type="Proteomes" id="UP001249822"/>
    </source>
</evidence>
<dbReference type="AlphaFoldDB" id="A0AB35Q833"/>
<evidence type="ECO:0000256" key="1">
    <source>
        <dbReference type="SAM" id="MobiDB-lite"/>
    </source>
</evidence>
<feature type="transmembrane region" description="Helical" evidence="2">
    <location>
        <begin position="117"/>
        <end position="139"/>
    </location>
</feature>
<name>A0AB35Q833_9ENTR</name>
<dbReference type="RefSeq" id="WP_050597581.1">
    <property type="nucleotide sequence ID" value="NZ_CP116214.1"/>
</dbReference>
<accession>A0AB35Q833</accession>
<evidence type="ECO:0000256" key="2">
    <source>
        <dbReference type="SAM" id="Phobius"/>
    </source>
</evidence>
<keyword evidence="2" id="KW-0472">Membrane</keyword>
<protein>
    <submittedName>
        <fullName evidence="3">DUF1640 domain-containing protein</fullName>
    </submittedName>
</protein>
<proteinExistence type="predicted"/>
<keyword evidence="2" id="KW-1133">Transmembrane helix</keyword>
<evidence type="ECO:0000313" key="3">
    <source>
        <dbReference type="EMBL" id="MDS7903731.1"/>
    </source>
</evidence>
<sequence length="141" mass="15550">MAALKRERGMTLLNGGKGGNDFSTDLPSHSGGDDGGDDMFDKLERRIERLETDSSLVRIDLATLTERTGNLSTKTDLAEMRYELKSDNARVKGEILEAMDKRFDELDKKARWKWGNVIIPLAMSIFTAIITLAAAKIGAGM</sequence>
<gene>
    <name evidence="3" type="ORF">PTQ40_32835</name>
</gene>
<feature type="region of interest" description="Disordered" evidence="1">
    <location>
        <begin position="1"/>
        <end position="38"/>
    </location>
</feature>